<evidence type="ECO:0000256" key="1">
    <source>
        <dbReference type="SAM" id="MobiDB-lite"/>
    </source>
</evidence>
<keyword evidence="3" id="KW-1185">Reference proteome</keyword>
<organism evidence="2 3">
    <name type="scientific">Trifolium medium</name>
    <dbReference type="NCBI Taxonomy" id="97028"/>
    <lineage>
        <taxon>Eukaryota</taxon>
        <taxon>Viridiplantae</taxon>
        <taxon>Streptophyta</taxon>
        <taxon>Embryophyta</taxon>
        <taxon>Tracheophyta</taxon>
        <taxon>Spermatophyta</taxon>
        <taxon>Magnoliopsida</taxon>
        <taxon>eudicotyledons</taxon>
        <taxon>Gunneridae</taxon>
        <taxon>Pentapetalae</taxon>
        <taxon>rosids</taxon>
        <taxon>fabids</taxon>
        <taxon>Fabales</taxon>
        <taxon>Fabaceae</taxon>
        <taxon>Papilionoideae</taxon>
        <taxon>50 kb inversion clade</taxon>
        <taxon>NPAAA clade</taxon>
        <taxon>Hologalegina</taxon>
        <taxon>IRL clade</taxon>
        <taxon>Trifolieae</taxon>
        <taxon>Trifolium</taxon>
    </lineage>
</organism>
<accession>A0A392SFM2</accession>
<name>A0A392SFM2_9FABA</name>
<dbReference type="EMBL" id="LXQA010369508">
    <property type="protein sequence ID" value="MCI47242.1"/>
    <property type="molecule type" value="Genomic_DNA"/>
</dbReference>
<evidence type="ECO:0000313" key="3">
    <source>
        <dbReference type="Proteomes" id="UP000265520"/>
    </source>
</evidence>
<dbReference type="AlphaFoldDB" id="A0A392SFM2"/>
<sequence>MGQRRLTRNEMSVEGEEEKKNDD</sequence>
<feature type="non-terminal residue" evidence="2">
    <location>
        <position position="23"/>
    </location>
</feature>
<comment type="caution">
    <text evidence="2">The sequence shown here is derived from an EMBL/GenBank/DDBJ whole genome shotgun (WGS) entry which is preliminary data.</text>
</comment>
<proteinExistence type="predicted"/>
<evidence type="ECO:0000313" key="2">
    <source>
        <dbReference type="EMBL" id="MCI47242.1"/>
    </source>
</evidence>
<dbReference type="Proteomes" id="UP000265520">
    <property type="component" value="Unassembled WGS sequence"/>
</dbReference>
<feature type="region of interest" description="Disordered" evidence="1">
    <location>
        <begin position="1"/>
        <end position="23"/>
    </location>
</feature>
<protein>
    <submittedName>
        <fullName evidence="2">Uncharacterized protein</fullName>
    </submittedName>
</protein>
<reference evidence="2 3" key="1">
    <citation type="journal article" date="2018" name="Front. Plant Sci.">
        <title>Red Clover (Trifolium pratense) and Zigzag Clover (T. medium) - A Picture of Genomic Similarities and Differences.</title>
        <authorList>
            <person name="Dluhosova J."/>
            <person name="Istvanek J."/>
            <person name="Nedelnik J."/>
            <person name="Repkova J."/>
        </authorList>
    </citation>
    <scope>NUCLEOTIDE SEQUENCE [LARGE SCALE GENOMIC DNA]</scope>
    <source>
        <strain evidence="3">cv. 10/8</strain>
        <tissue evidence="2">Leaf</tissue>
    </source>
</reference>